<proteinExistence type="predicted"/>
<name>A0ABD5EAF7_9ACTN</name>
<evidence type="ECO:0000313" key="3">
    <source>
        <dbReference type="Proteomes" id="UP001183607"/>
    </source>
</evidence>
<dbReference type="RefSeq" id="WP_254667458.1">
    <property type="nucleotide sequence ID" value="NZ_JAVRER010000044.1"/>
</dbReference>
<protein>
    <submittedName>
        <fullName evidence="2">Uncharacterized protein</fullName>
    </submittedName>
</protein>
<comment type="caution">
    <text evidence="2">The sequence shown here is derived from an EMBL/GenBank/DDBJ whole genome shotgun (WGS) entry which is preliminary data.</text>
</comment>
<organism evidence="2 3">
    <name type="scientific">Streptomyces evansiae</name>
    <dbReference type="NCBI Taxonomy" id="3075535"/>
    <lineage>
        <taxon>Bacteria</taxon>
        <taxon>Bacillati</taxon>
        <taxon>Actinomycetota</taxon>
        <taxon>Actinomycetes</taxon>
        <taxon>Kitasatosporales</taxon>
        <taxon>Streptomycetaceae</taxon>
        <taxon>Streptomyces</taxon>
    </lineage>
</organism>
<dbReference type="Proteomes" id="UP001183607">
    <property type="component" value="Unassembled WGS sequence"/>
</dbReference>
<feature type="compositionally biased region" description="Pro residues" evidence="1">
    <location>
        <begin position="92"/>
        <end position="113"/>
    </location>
</feature>
<evidence type="ECO:0000256" key="1">
    <source>
        <dbReference type="SAM" id="MobiDB-lite"/>
    </source>
</evidence>
<sequence>MTRAADSWGDHMSGHFFSEPEPLPVSEPDPFAPRFVEPGEHPGWDTALAVVNRDVAATLPDEAPLRLLTCPGDPERLYVARANGEWHGNGLPPKPPVHSPTPATRWPPPPRTP</sequence>
<gene>
    <name evidence="2" type="ORF">RM574_23325</name>
</gene>
<dbReference type="AlphaFoldDB" id="A0ABD5EAF7"/>
<feature type="region of interest" description="Disordered" evidence="1">
    <location>
        <begin position="83"/>
        <end position="113"/>
    </location>
</feature>
<reference evidence="3" key="1">
    <citation type="submission" date="2023-07" db="EMBL/GenBank/DDBJ databases">
        <title>30 novel species of actinomycetes from the DSMZ collection.</title>
        <authorList>
            <person name="Nouioui I."/>
        </authorList>
    </citation>
    <scope>NUCLEOTIDE SEQUENCE [LARGE SCALE GENOMIC DNA]</scope>
    <source>
        <strain evidence="3">DSM 41982</strain>
    </source>
</reference>
<evidence type="ECO:0000313" key="2">
    <source>
        <dbReference type="EMBL" id="MDT0418420.1"/>
    </source>
</evidence>
<dbReference type="EMBL" id="JAVRER010000044">
    <property type="protein sequence ID" value="MDT0418420.1"/>
    <property type="molecule type" value="Genomic_DNA"/>
</dbReference>
<feature type="compositionally biased region" description="Pro residues" evidence="1">
    <location>
        <begin position="21"/>
        <end position="31"/>
    </location>
</feature>
<accession>A0ABD5EAF7</accession>
<feature type="region of interest" description="Disordered" evidence="1">
    <location>
        <begin position="1"/>
        <end position="42"/>
    </location>
</feature>